<dbReference type="AlphaFoldDB" id="A0A511ASD8"/>
<feature type="transmembrane region" description="Helical" evidence="1">
    <location>
        <begin position="170"/>
        <end position="188"/>
    </location>
</feature>
<reference evidence="2 3" key="1">
    <citation type="submission" date="2019-07" db="EMBL/GenBank/DDBJ databases">
        <title>Whole genome shotgun sequence of Alkalibacterium kapii NBRC 103247.</title>
        <authorList>
            <person name="Hosoyama A."/>
            <person name="Uohara A."/>
            <person name="Ohji S."/>
            <person name="Ichikawa N."/>
        </authorList>
    </citation>
    <scope>NUCLEOTIDE SEQUENCE [LARGE SCALE GENOMIC DNA]</scope>
    <source>
        <strain evidence="2 3">NBRC 103247</strain>
    </source>
</reference>
<evidence type="ECO:0000313" key="2">
    <source>
        <dbReference type="EMBL" id="GEK91110.1"/>
    </source>
</evidence>
<keyword evidence="3" id="KW-1185">Reference proteome</keyword>
<comment type="caution">
    <text evidence="2">The sequence shown here is derived from an EMBL/GenBank/DDBJ whole genome shotgun (WGS) entry which is preliminary data.</text>
</comment>
<keyword evidence="1" id="KW-0472">Membrane</keyword>
<feature type="transmembrane region" description="Helical" evidence="1">
    <location>
        <begin position="6"/>
        <end position="25"/>
    </location>
</feature>
<name>A0A511ASD8_9LACT</name>
<evidence type="ECO:0000313" key="3">
    <source>
        <dbReference type="Proteomes" id="UP000321662"/>
    </source>
</evidence>
<dbReference type="EMBL" id="BJUY01000006">
    <property type="protein sequence ID" value="GEK91110.1"/>
    <property type="molecule type" value="Genomic_DNA"/>
</dbReference>
<feature type="transmembrane region" description="Helical" evidence="1">
    <location>
        <begin position="194"/>
        <end position="212"/>
    </location>
</feature>
<dbReference type="OrthoDB" id="21325at2"/>
<dbReference type="Proteomes" id="UP000321662">
    <property type="component" value="Unassembled WGS sequence"/>
</dbReference>
<dbReference type="RefSeq" id="WP_146923893.1">
    <property type="nucleotide sequence ID" value="NZ_BJUY01000006.1"/>
</dbReference>
<accession>A0A511ASD8</accession>
<evidence type="ECO:0008006" key="4">
    <source>
        <dbReference type="Google" id="ProtNLM"/>
    </source>
</evidence>
<keyword evidence="1" id="KW-0812">Transmembrane</keyword>
<proteinExistence type="predicted"/>
<feature type="transmembrane region" description="Helical" evidence="1">
    <location>
        <begin position="70"/>
        <end position="89"/>
    </location>
</feature>
<feature type="transmembrane region" description="Helical" evidence="1">
    <location>
        <begin position="224"/>
        <end position="240"/>
    </location>
</feature>
<organism evidence="2 3">
    <name type="scientific">Alkalibacterium kapii</name>
    <dbReference type="NCBI Taxonomy" id="426704"/>
    <lineage>
        <taxon>Bacteria</taxon>
        <taxon>Bacillati</taxon>
        <taxon>Bacillota</taxon>
        <taxon>Bacilli</taxon>
        <taxon>Lactobacillales</taxon>
        <taxon>Carnobacteriaceae</taxon>
        <taxon>Alkalibacterium</taxon>
    </lineage>
</organism>
<feature type="transmembrane region" description="Helical" evidence="1">
    <location>
        <begin position="110"/>
        <end position="131"/>
    </location>
</feature>
<sequence>MLIPLLITLTFVAIHLSTTYLKVLNRVPRSKFLSVAGGVAVSYALIRILPELSENQETIEELLTNNFLQSLESHIYVISLFGLTVFYGLERMSKLSKDKKEDTDQTALKSVFWIHLTSTAIYNAVTGYLLVNRENDSLVSLLLYATAIGLHFFVVDQGLRVHYKSVYDKYGRWILSFGSVFGFVLGYTLEINQFVVSALFAFLAGGIILNILKEELPEQRKSSFTAFVSGVVGYSVLLLLT</sequence>
<feature type="transmembrane region" description="Helical" evidence="1">
    <location>
        <begin position="137"/>
        <end position="158"/>
    </location>
</feature>
<evidence type="ECO:0000256" key="1">
    <source>
        <dbReference type="SAM" id="Phobius"/>
    </source>
</evidence>
<gene>
    <name evidence="2" type="ORF">AKA01nite_07320</name>
</gene>
<keyword evidence="1" id="KW-1133">Transmembrane helix</keyword>
<protein>
    <recommendedName>
        <fullName evidence="4">ZIP Zinc transporter</fullName>
    </recommendedName>
</protein>